<evidence type="ECO:0000256" key="6">
    <source>
        <dbReference type="ARBA" id="ARBA00022679"/>
    </source>
</evidence>
<dbReference type="InterPro" id="IPR004383">
    <property type="entry name" value="rRNA_lsu_MTrfase_RlmN/Cfr"/>
</dbReference>
<evidence type="ECO:0000313" key="15">
    <source>
        <dbReference type="Proteomes" id="UP000462760"/>
    </source>
</evidence>
<dbReference type="HAMAP" id="MF_01849">
    <property type="entry name" value="RNA_methyltr_RlmN"/>
    <property type="match status" value="1"/>
</dbReference>
<dbReference type="PANTHER" id="PTHR30544:SF5">
    <property type="entry name" value="RADICAL SAM CORE DOMAIN-CONTAINING PROTEIN"/>
    <property type="match status" value="1"/>
</dbReference>
<evidence type="ECO:0000256" key="5">
    <source>
        <dbReference type="ARBA" id="ARBA00022603"/>
    </source>
</evidence>
<dbReference type="SFLD" id="SFLDG01062">
    <property type="entry name" value="methyltransferase_(Class_A)"/>
    <property type="match status" value="1"/>
</dbReference>
<feature type="binding site" evidence="12">
    <location>
        <position position="192"/>
    </location>
    <ligand>
        <name>S-adenosyl-L-methionine</name>
        <dbReference type="ChEBI" id="CHEBI:59789"/>
    </ligand>
</feature>
<dbReference type="Gene3D" id="1.10.150.530">
    <property type="match status" value="1"/>
</dbReference>
<evidence type="ECO:0000256" key="12">
    <source>
        <dbReference type="HAMAP-Rule" id="MF_01849"/>
    </source>
</evidence>
<evidence type="ECO:0000256" key="9">
    <source>
        <dbReference type="ARBA" id="ARBA00022723"/>
    </source>
</evidence>
<proteinExistence type="inferred from homology"/>
<dbReference type="GO" id="GO:0000049">
    <property type="term" value="F:tRNA binding"/>
    <property type="evidence" value="ECO:0007669"/>
    <property type="project" value="UniProtKB-UniRule"/>
</dbReference>
<evidence type="ECO:0000313" key="14">
    <source>
        <dbReference type="EMBL" id="MSS43863.1"/>
    </source>
</evidence>
<dbReference type="NCBIfam" id="TIGR00048">
    <property type="entry name" value="rRNA_mod_RlmN"/>
    <property type="match status" value="1"/>
</dbReference>
<dbReference type="GO" id="GO:0051539">
    <property type="term" value="F:4 iron, 4 sulfur cluster binding"/>
    <property type="evidence" value="ECO:0007669"/>
    <property type="project" value="UniProtKB-UniRule"/>
</dbReference>
<dbReference type="SUPFAM" id="SSF102114">
    <property type="entry name" value="Radical SAM enzymes"/>
    <property type="match status" value="1"/>
</dbReference>
<keyword evidence="2 12" id="KW-0004">4Fe-4S</keyword>
<dbReference type="EMBL" id="VULR01000012">
    <property type="protein sequence ID" value="MSS43863.1"/>
    <property type="molecule type" value="Genomic_DNA"/>
</dbReference>
<keyword evidence="7 12" id="KW-0949">S-adenosyl-L-methionine</keyword>
<feature type="active site" description="Proton acceptor" evidence="12">
    <location>
        <position position="93"/>
    </location>
</feature>
<keyword evidence="10 12" id="KW-0408">Iron</keyword>
<reference evidence="14 15" key="1">
    <citation type="submission" date="2019-08" db="EMBL/GenBank/DDBJ databases">
        <title>In-depth cultivation of the pig gut microbiome towards novel bacterial diversity and tailored functional studies.</title>
        <authorList>
            <person name="Wylensek D."/>
            <person name="Hitch T.C.A."/>
            <person name="Clavel T."/>
        </authorList>
    </citation>
    <scope>NUCLEOTIDE SEQUENCE [LARGE SCALE GENOMIC DNA]</scope>
    <source>
        <strain evidence="14 15">Med78-601-WT-4W-RMD-3</strain>
    </source>
</reference>
<accession>A0A844FID9</accession>
<keyword evidence="9 12" id="KW-0479">Metal-binding</keyword>
<dbReference type="GO" id="GO:0070040">
    <property type="term" value="F:rRNA (adenine(2503)-C2-)-methyltransferase activity"/>
    <property type="evidence" value="ECO:0007669"/>
    <property type="project" value="UniProtKB-UniRule"/>
</dbReference>
<feature type="domain" description="Radical SAM core" evidence="13">
    <location>
        <begin position="99"/>
        <end position="329"/>
    </location>
</feature>
<feature type="binding site" evidence="12">
    <location>
        <position position="117"/>
    </location>
    <ligand>
        <name>[4Fe-4S] cluster</name>
        <dbReference type="ChEBI" id="CHEBI:49883"/>
        <note>4Fe-4S-S-AdoMet</note>
    </ligand>
</feature>
<keyword evidence="11 12" id="KW-0411">Iron-sulfur</keyword>
<dbReference type="FunFam" id="3.20.20.70:FF:000014">
    <property type="entry name" value="Probable dual-specificity RNA methyltransferase RlmN"/>
    <property type="match status" value="1"/>
</dbReference>
<evidence type="ECO:0000256" key="1">
    <source>
        <dbReference type="ARBA" id="ARBA00004496"/>
    </source>
</evidence>
<keyword evidence="4 12" id="KW-0698">rRNA processing</keyword>
<dbReference type="Pfam" id="PF04055">
    <property type="entry name" value="Radical_SAM"/>
    <property type="match status" value="1"/>
</dbReference>
<dbReference type="PIRSF" id="PIRSF006004">
    <property type="entry name" value="CHP00048"/>
    <property type="match status" value="1"/>
</dbReference>
<dbReference type="Gene3D" id="3.20.20.70">
    <property type="entry name" value="Aldolase class I"/>
    <property type="match status" value="1"/>
</dbReference>
<dbReference type="SFLD" id="SFLDF00275">
    <property type="entry name" value="adenosine_C2_methyltransferase"/>
    <property type="match status" value="1"/>
</dbReference>
<keyword evidence="3 12" id="KW-0963">Cytoplasm</keyword>
<comment type="cofactor">
    <cofactor evidence="12">
        <name>[4Fe-4S] cluster</name>
        <dbReference type="ChEBI" id="CHEBI:49883"/>
    </cofactor>
    <text evidence="12">Binds 1 [4Fe-4S] cluster. The cluster is coordinated with 3 cysteines and an exchangeable S-adenosyl-L-methionine.</text>
</comment>
<evidence type="ECO:0000256" key="2">
    <source>
        <dbReference type="ARBA" id="ARBA00022485"/>
    </source>
</evidence>
<feature type="binding site" evidence="12">
    <location>
        <position position="113"/>
    </location>
    <ligand>
        <name>[4Fe-4S] cluster</name>
        <dbReference type="ChEBI" id="CHEBI:49883"/>
        <note>4Fe-4S-S-AdoMet</note>
    </ligand>
</feature>
<comment type="catalytic activity">
    <reaction evidence="12">
        <text>adenosine(2503) in 23S rRNA + 2 reduced [2Fe-2S]-[ferredoxin] + 2 S-adenosyl-L-methionine = 2-methyladenosine(2503) in 23S rRNA + 5'-deoxyadenosine + L-methionine + 2 oxidized [2Fe-2S]-[ferredoxin] + S-adenosyl-L-homocysteine</text>
        <dbReference type="Rhea" id="RHEA:42916"/>
        <dbReference type="Rhea" id="RHEA-COMP:10000"/>
        <dbReference type="Rhea" id="RHEA-COMP:10001"/>
        <dbReference type="Rhea" id="RHEA-COMP:10152"/>
        <dbReference type="Rhea" id="RHEA-COMP:10282"/>
        <dbReference type="ChEBI" id="CHEBI:17319"/>
        <dbReference type="ChEBI" id="CHEBI:33737"/>
        <dbReference type="ChEBI" id="CHEBI:33738"/>
        <dbReference type="ChEBI" id="CHEBI:57844"/>
        <dbReference type="ChEBI" id="CHEBI:57856"/>
        <dbReference type="ChEBI" id="CHEBI:59789"/>
        <dbReference type="ChEBI" id="CHEBI:74411"/>
        <dbReference type="ChEBI" id="CHEBI:74497"/>
        <dbReference type="EC" id="2.1.1.192"/>
    </reaction>
</comment>
<evidence type="ECO:0000259" key="13">
    <source>
        <dbReference type="PROSITE" id="PS51918"/>
    </source>
</evidence>
<dbReference type="InterPro" id="IPR040072">
    <property type="entry name" value="Methyltransferase_A"/>
</dbReference>
<dbReference type="Proteomes" id="UP000462760">
    <property type="component" value="Unassembled WGS sequence"/>
</dbReference>
<keyword evidence="6 12" id="KW-0808">Transferase</keyword>
<evidence type="ECO:0000256" key="7">
    <source>
        <dbReference type="ARBA" id="ARBA00022691"/>
    </source>
</evidence>
<keyword evidence="12" id="KW-1015">Disulfide bond</keyword>
<dbReference type="AlphaFoldDB" id="A0A844FID9"/>
<dbReference type="GO" id="GO:0070475">
    <property type="term" value="P:rRNA base methylation"/>
    <property type="evidence" value="ECO:0007669"/>
    <property type="project" value="UniProtKB-UniRule"/>
</dbReference>
<dbReference type="CDD" id="cd01335">
    <property type="entry name" value="Radical_SAM"/>
    <property type="match status" value="1"/>
</dbReference>
<dbReference type="Pfam" id="PF21016">
    <property type="entry name" value="RlmN_N"/>
    <property type="match status" value="1"/>
</dbReference>
<dbReference type="OrthoDB" id="9793973at2"/>
<dbReference type="GO" id="GO:0002935">
    <property type="term" value="F:tRNA (adenine(37)-C2)-methyltransferase activity"/>
    <property type="evidence" value="ECO:0007669"/>
    <property type="project" value="UniProtKB-UniRule"/>
</dbReference>
<evidence type="ECO:0000256" key="3">
    <source>
        <dbReference type="ARBA" id="ARBA00022490"/>
    </source>
</evidence>
<organism evidence="14 15">
    <name type="scientific">Anaerosalibacter bizertensis</name>
    <dbReference type="NCBI Taxonomy" id="932217"/>
    <lineage>
        <taxon>Bacteria</taxon>
        <taxon>Bacillati</taxon>
        <taxon>Bacillota</taxon>
        <taxon>Tissierellia</taxon>
        <taxon>Tissierellales</taxon>
        <taxon>Sporanaerobacteraceae</taxon>
        <taxon>Anaerosalibacter</taxon>
    </lineage>
</organism>
<feature type="active site" description="S-methylcysteine intermediate" evidence="12">
    <location>
        <position position="334"/>
    </location>
</feature>
<dbReference type="PROSITE" id="PS51918">
    <property type="entry name" value="RADICAL_SAM"/>
    <property type="match status" value="1"/>
</dbReference>
<dbReference type="InterPro" id="IPR027492">
    <property type="entry name" value="RNA_MTrfase_RlmN"/>
</dbReference>
<dbReference type="GO" id="GO:0030488">
    <property type="term" value="P:tRNA methylation"/>
    <property type="evidence" value="ECO:0007669"/>
    <property type="project" value="UniProtKB-UniRule"/>
</dbReference>
<dbReference type="InterPro" id="IPR058240">
    <property type="entry name" value="rSAM_sf"/>
</dbReference>
<dbReference type="GO" id="GO:0046872">
    <property type="term" value="F:metal ion binding"/>
    <property type="evidence" value="ECO:0007669"/>
    <property type="project" value="UniProtKB-KW"/>
</dbReference>
<keyword evidence="8 12" id="KW-0819">tRNA processing</keyword>
<evidence type="ECO:0000256" key="10">
    <source>
        <dbReference type="ARBA" id="ARBA00023004"/>
    </source>
</evidence>
<dbReference type="SFLD" id="SFLDS00029">
    <property type="entry name" value="Radical_SAM"/>
    <property type="match status" value="1"/>
</dbReference>
<comment type="caution">
    <text evidence="12">Lacks conserved residue(s) required for the propagation of feature annotation.</text>
</comment>
<sequence length="344" mass="39189">MQKTDLKNLSLRETKDLFLELGEKEYRGEQVFNFIHKNMETSISKITALSKTLRDKLKKNYTIGDISILERYDSKIDDTKKYLFLLEDGNIIESVAMKYKYGISACISTQVGCRMGCVFCASTKEGLVRNLTPGEILSEVYNIQKDLNTKLSNIVLMGSGEPLDNYENVIKFLNILHDSKGQNFGYRNVTLSTCGVVPKIYKLADEDIPITLSISLHSPFDEERKKIMPIGNKYKIEEILAACYYYIEKTNRRVTFEYTVINGVNDRKEDLEELSRILKGLLCHVNLIPLNPIEEYNKIKANGNAIKEFKDGLNQNGIATTVRREMGSDINAACGQLRRKYVKG</sequence>
<protein>
    <recommendedName>
        <fullName evidence="12">Probable dual-specificity RNA methyltransferase RlmN</fullName>
        <ecNumber evidence="12">2.1.1.192</ecNumber>
    </recommendedName>
    <alternativeName>
        <fullName evidence="12">23S rRNA (adenine(2503)-C(2))-methyltransferase</fullName>
    </alternativeName>
    <alternativeName>
        <fullName evidence="12">23S rRNA m2A2503 methyltransferase</fullName>
    </alternativeName>
    <alternativeName>
        <fullName evidence="12">Ribosomal RNA large subunit methyltransferase N</fullName>
    </alternativeName>
    <alternativeName>
        <fullName evidence="12">tRNA (adenine(37)-C(2))-methyltransferase</fullName>
    </alternativeName>
    <alternativeName>
        <fullName evidence="12">tRNA m2A37 methyltransferase</fullName>
    </alternativeName>
</protein>
<feature type="binding site" evidence="12">
    <location>
        <position position="120"/>
    </location>
    <ligand>
        <name>[4Fe-4S] cluster</name>
        <dbReference type="ChEBI" id="CHEBI:49883"/>
        <note>4Fe-4S-S-AdoMet</note>
    </ligand>
</feature>
<dbReference type="InterPro" id="IPR007197">
    <property type="entry name" value="rSAM"/>
</dbReference>
<keyword evidence="5 12" id="KW-0489">Methyltransferase</keyword>
<comment type="similarity">
    <text evidence="12">Belongs to the radical SAM superfamily. RlmN family.</text>
</comment>
<dbReference type="InterPro" id="IPR013785">
    <property type="entry name" value="Aldolase_TIM"/>
</dbReference>
<dbReference type="InterPro" id="IPR048641">
    <property type="entry name" value="RlmN_N"/>
</dbReference>
<feature type="binding site" evidence="12">
    <location>
        <begin position="215"/>
        <end position="217"/>
    </location>
    <ligand>
        <name>S-adenosyl-L-methionine</name>
        <dbReference type="ChEBI" id="CHEBI:59789"/>
    </ligand>
</feature>
<comment type="function">
    <text evidence="12">Specifically methylates position 2 of adenine 2503 in 23S rRNA and position 2 of adenine 37 in tRNAs.</text>
</comment>
<dbReference type="EC" id="2.1.1.192" evidence="12"/>
<evidence type="ECO:0000256" key="11">
    <source>
        <dbReference type="ARBA" id="ARBA00023014"/>
    </source>
</evidence>
<gene>
    <name evidence="12 14" type="primary">rlmN</name>
    <name evidence="14" type="ORF">FYJ27_09015</name>
</gene>
<dbReference type="GO" id="GO:0019843">
    <property type="term" value="F:rRNA binding"/>
    <property type="evidence" value="ECO:0007669"/>
    <property type="project" value="UniProtKB-UniRule"/>
</dbReference>
<comment type="catalytic activity">
    <reaction evidence="12">
        <text>adenosine(37) in tRNA + 2 reduced [2Fe-2S]-[ferredoxin] + 2 S-adenosyl-L-methionine = 2-methyladenosine(37) in tRNA + 5'-deoxyadenosine + L-methionine + 2 oxidized [2Fe-2S]-[ferredoxin] + S-adenosyl-L-homocysteine</text>
        <dbReference type="Rhea" id="RHEA:43332"/>
        <dbReference type="Rhea" id="RHEA-COMP:10000"/>
        <dbReference type="Rhea" id="RHEA-COMP:10001"/>
        <dbReference type="Rhea" id="RHEA-COMP:10162"/>
        <dbReference type="Rhea" id="RHEA-COMP:10485"/>
        <dbReference type="ChEBI" id="CHEBI:17319"/>
        <dbReference type="ChEBI" id="CHEBI:33737"/>
        <dbReference type="ChEBI" id="CHEBI:33738"/>
        <dbReference type="ChEBI" id="CHEBI:57844"/>
        <dbReference type="ChEBI" id="CHEBI:57856"/>
        <dbReference type="ChEBI" id="CHEBI:59789"/>
        <dbReference type="ChEBI" id="CHEBI:74411"/>
        <dbReference type="ChEBI" id="CHEBI:74497"/>
        <dbReference type="EC" id="2.1.1.192"/>
    </reaction>
</comment>
<evidence type="ECO:0000256" key="8">
    <source>
        <dbReference type="ARBA" id="ARBA00022694"/>
    </source>
</evidence>
<name>A0A844FID9_9FIRM</name>
<comment type="subcellular location">
    <subcellularLocation>
        <location evidence="1 12">Cytoplasm</location>
    </subcellularLocation>
</comment>
<feature type="binding site" evidence="12">
    <location>
        <begin position="160"/>
        <end position="161"/>
    </location>
    <ligand>
        <name>S-adenosyl-L-methionine</name>
        <dbReference type="ChEBI" id="CHEBI:59789"/>
    </ligand>
</feature>
<dbReference type="RefSeq" id="WP_154484541.1">
    <property type="nucleotide sequence ID" value="NZ_VULR01000012.1"/>
</dbReference>
<comment type="miscellaneous">
    <text evidence="12">Reaction proceeds by a ping-pong mechanism involving intermediate methylation of a conserved cysteine residue.</text>
</comment>
<comment type="caution">
    <text evidence="14">The sequence shown here is derived from an EMBL/GenBank/DDBJ whole genome shotgun (WGS) entry which is preliminary data.</text>
</comment>
<feature type="binding site" evidence="12">
    <location>
        <position position="291"/>
    </location>
    <ligand>
        <name>S-adenosyl-L-methionine</name>
        <dbReference type="ChEBI" id="CHEBI:59789"/>
    </ligand>
</feature>
<dbReference type="PANTHER" id="PTHR30544">
    <property type="entry name" value="23S RRNA METHYLTRANSFERASE"/>
    <property type="match status" value="1"/>
</dbReference>
<dbReference type="GO" id="GO:0005737">
    <property type="term" value="C:cytoplasm"/>
    <property type="evidence" value="ECO:0007669"/>
    <property type="project" value="UniProtKB-SubCell"/>
</dbReference>
<evidence type="ECO:0000256" key="4">
    <source>
        <dbReference type="ARBA" id="ARBA00022552"/>
    </source>
</evidence>